<feature type="transmembrane region" description="Helical" evidence="2">
    <location>
        <begin position="80"/>
        <end position="102"/>
    </location>
</feature>
<evidence type="ECO:0008006" key="5">
    <source>
        <dbReference type="Google" id="ProtNLM"/>
    </source>
</evidence>
<evidence type="ECO:0000313" key="3">
    <source>
        <dbReference type="EMBL" id="OGY40974.1"/>
    </source>
</evidence>
<dbReference type="Proteomes" id="UP000178570">
    <property type="component" value="Unassembled WGS sequence"/>
</dbReference>
<feature type="compositionally biased region" description="Polar residues" evidence="1">
    <location>
        <begin position="26"/>
        <end position="42"/>
    </location>
</feature>
<accession>A0A1G1XM32</accession>
<reference evidence="3 4" key="1">
    <citation type="journal article" date="2016" name="Nat. Commun.">
        <title>Thousands of microbial genomes shed light on interconnected biogeochemical processes in an aquifer system.</title>
        <authorList>
            <person name="Anantharaman K."/>
            <person name="Brown C.T."/>
            <person name="Hug L.A."/>
            <person name="Sharon I."/>
            <person name="Castelle C.J."/>
            <person name="Probst A.J."/>
            <person name="Thomas B.C."/>
            <person name="Singh A."/>
            <person name="Wilkins M.J."/>
            <person name="Karaoz U."/>
            <person name="Brodie E.L."/>
            <person name="Williams K.H."/>
            <person name="Hubbard S.S."/>
            <person name="Banfield J.F."/>
        </authorList>
    </citation>
    <scope>NUCLEOTIDE SEQUENCE [LARGE SCALE GENOMIC DNA]</scope>
</reference>
<dbReference type="EMBL" id="MHHY01000003">
    <property type="protein sequence ID" value="OGY40974.1"/>
    <property type="molecule type" value="Genomic_DNA"/>
</dbReference>
<feature type="region of interest" description="Disordered" evidence="1">
    <location>
        <begin position="1"/>
        <end position="42"/>
    </location>
</feature>
<protein>
    <recommendedName>
        <fullName evidence="5">DUF11 domain-containing protein</fullName>
    </recommendedName>
</protein>
<keyword evidence="2" id="KW-0812">Transmembrane</keyword>
<dbReference type="STRING" id="1797529.A2570_00580"/>
<dbReference type="AlphaFoldDB" id="A0A1G1XM32"/>
<evidence type="ECO:0000256" key="1">
    <source>
        <dbReference type="SAM" id="MobiDB-lite"/>
    </source>
</evidence>
<comment type="caution">
    <text evidence="3">The sequence shown here is derived from an EMBL/GenBank/DDBJ whole genome shotgun (WGS) entry which is preliminary data.</text>
</comment>
<evidence type="ECO:0000256" key="2">
    <source>
        <dbReference type="SAM" id="Phobius"/>
    </source>
</evidence>
<name>A0A1G1XM32_9BACT</name>
<gene>
    <name evidence="3" type="ORF">A2570_00580</name>
</gene>
<keyword evidence="2" id="KW-0472">Membrane</keyword>
<evidence type="ECO:0000313" key="4">
    <source>
        <dbReference type="Proteomes" id="UP000178570"/>
    </source>
</evidence>
<proteinExistence type="predicted"/>
<keyword evidence="2" id="KW-1133">Transmembrane helix</keyword>
<sequence length="646" mass="71729">MTDQPFDNLESPELTSDNVLPKEDIFSQNPEIRQETEASSQVKINISKKPRTEWLEEAPIHETSRPVPQILKLNFDLKKVALIAGGVIFLGGIVLGFFSYLANMAPPDNLGLDILAANTVNVGEKVLFEVIIANRSGSQIIEDLSLTIRADDGTVFSDLPGSALMQKAIGDLESQAEFKELIPVIFWGKNHEQRKVEVTARYNFAGQQNSFEKVIEWNPVIVNSGAQMAISLPQEVLSGEIFSGYFTYRNVTGKKLSQSRLILESLKGLSFSFIEPQHSSRDSVGNYVWQNTDLEPQKEQRVNFKAIISGNDDSGQILKAIFKVPVRGKDIVISETDEDLVVVANPLALDVTINDSRVYSVTPGENLQYKINFKNNYSVPLKDVVISADFSDPWVDQSSIRLDTGFYSSKTKKITWNGGNTPAILSLDSGETGEVMVYLGVKKIYPKGAINNQMNVKIEISAANKPGSIGTQVLTKTESVSKINGRLVLIPKVLFKDNPQTGFTNLGMAQPKVNKVTQYSFYLDLEAQANDFKNVFITTTFPANVSYDGKIKGDTETTEFIFNQRTGQLTWRVDYLPAWQKKSIVFQIGALPSMDQLGHLMQIVEDINVTGDDVFTFNKFKEVVRGIFSDLPHDNIVDQGTGRVGQ</sequence>
<organism evidence="3 4">
    <name type="scientific">Candidatus Brennerbacteria bacterium RIFOXYD1_FULL_41_16</name>
    <dbReference type="NCBI Taxonomy" id="1797529"/>
    <lineage>
        <taxon>Bacteria</taxon>
        <taxon>Candidatus Brenneribacteriota</taxon>
    </lineage>
</organism>